<dbReference type="SUPFAM" id="SSF48371">
    <property type="entry name" value="ARM repeat"/>
    <property type="match status" value="1"/>
</dbReference>
<dbReference type="PANTHER" id="PTHR19316">
    <property type="entry name" value="PROTEIN FOLDING REGULATOR"/>
    <property type="match status" value="1"/>
</dbReference>
<organism evidence="11 12">
    <name type="scientific">Ceutorhynchus assimilis</name>
    <name type="common">cabbage seed weevil</name>
    <dbReference type="NCBI Taxonomy" id="467358"/>
    <lineage>
        <taxon>Eukaryota</taxon>
        <taxon>Metazoa</taxon>
        <taxon>Ecdysozoa</taxon>
        <taxon>Arthropoda</taxon>
        <taxon>Hexapoda</taxon>
        <taxon>Insecta</taxon>
        <taxon>Pterygota</taxon>
        <taxon>Neoptera</taxon>
        <taxon>Endopterygota</taxon>
        <taxon>Coleoptera</taxon>
        <taxon>Polyphaga</taxon>
        <taxon>Cucujiformia</taxon>
        <taxon>Curculionidae</taxon>
        <taxon>Ceutorhynchinae</taxon>
        <taxon>Ceutorhynchus</taxon>
    </lineage>
</organism>
<dbReference type="AlphaFoldDB" id="A0A9N9Q9A5"/>
<name>A0A9N9Q9A5_9CUCU</name>
<evidence type="ECO:0000256" key="1">
    <source>
        <dbReference type="ARBA" id="ARBA00004319"/>
    </source>
</evidence>
<evidence type="ECO:0000256" key="10">
    <source>
        <dbReference type="SAM" id="SignalP"/>
    </source>
</evidence>
<sequence>MNLEVIFLVFSILFQISVSKKDAKSETEDSFRATNEWKEIKEGQKVPSGLHYKINLSTGKKEAKILTPEDDDKTKSFVLKDDTDTEESEGTITTPEMEQFLKKVNKKKSKFNMPSKLRTMDEILEELGDIELQPKSDLAILQELFKKFQEEAIKNANELSIITILKDLTYLGHQIDNANEFYNLDGFRKIIYKQLNSTNIAIKHETLKLFSVLAQNNPKVKVHILETGGIAILSRIINQEDNDLIKNSALTALSCTLRTFPHAQNKFIEIGGLSILTESFKTGTIKLKLKIVTLLNDLIVERQSDADNFENHGNLDIDEALFKLDWCNLLNELMNDLIEIDLTDFDSIEKCLLSMGSLANKCQNVYKNEPLLKLYKTLLRNEDAESDYLQYLKNLTSQLVGTDYKLNKEEL</sequence>
<gene>
    <name evidence="11" type="ORF">CEUTPL_LOCUS1635</name>
</gene>
<feature type="signal peptide" evidence="10">
    <location>
        <begin position="1"/>
        <end position="19"/>
    </location>
</feature>
<accession>A0A9N9Q9A5</accession>
<comment type="similarity">
    <text evidence="2">Belongs to the SIL1 family.</text>
</comment>
<protein>
    <recommendedName>
        <fullName evidence="3">Nucleotide exchange factor SIL1</fullName>
    </recommendedName>
</protein>
<dbReference type="InterPro" id="IPR050693">
    <property type="entry name" value="Hsp70_NEF-Inhibitors"/>
</dbReference>
<keyword evidence="4" id="KW-0813">Transport</keyword>
<reference evidence="11" key="1">
    <citation type="submission" date="2022-01" db="EMBL/GenBank/DDBJ databases">
        <authorList>
            <person name="King R."/>
        </authorList>
    </citation>
    <scope>NUCLEOTIDE SEQUENCE</scope>
</reference>
<evidence type="ECO:0000256" key="4">
    <source>
        <dbReference type="ARBA" id="ARBA00022448"/>
    </source>
</evidence>
<proteinExistence type="inferred from homology"/>
<dbReference type="Proteomes" id="UP001152799">
    <property type="component" value="Chromosome 1"/>
</dbReference>
<keyword evidence="5 10" id="KW-0732">Signal</keyword>
<dbReference type="GO" id="GO:0000774">
    <property type="term" value="F:adenyl-nucleotide exchange factor activity"/>
    <property type="evidence" value="ECO:0007669"/>
    <property type="project" value="TreeGrafter"/>
</dbReference>
<dbReference type="PANTHER" id="PTHR19316:SF35">
    <property type="entry name" value="NUCLEOTIDE EXCHANGE FACTOR SIL1"/>
    <property type="match status" value="1"/>
</dbReference>
<evidence type="ECO:0000313" key="12">
    <source>
        <dbReference type="Proteomes" id="UP001152799"/>
    </source>
</evidence>
<evidence type="ECO:0000256" key="5">
    <source>
        <dbReference type="ARBA" id="ARBA00022729"/>
    </source>
</evidence>
<evidence type="ECO:0000256" key="7">
    <source>
        <dbReference type="ARBA" id="ARBA00022927"/>
    </source>
</evidence>
<evidence type="ECO:0000256" key="3">
    <source>
        <dbReference type="ARBA" id="ARBA00015352"/>
    </source>
</evidence>
<dbReference type="InterPro" id="IPR011989">
    <property type="entry name" value="ARM-like"/>
</dbReference>
<dbReference type="EMBL" id="OU892277">
    <property type="protein sequence ID" value="CAG9760919.1"/>
    <property type="molecule type" value="Genomic_DNA"/>
</dbReference>
<evidence type="ECO:0000256" key="2">
    <source>
        <dbReference type="ARBA" id="ARBA00010588"/>
    </source>
</evidence>
<evidence type="ECO:0000256" key="9">
    <source>
        <dbReference type="ARBA" id="ARBA00023180"/>
    </source>
</evidence>
<dbReference type="GO" id="GO:0015031">
    <property type="term" value="P:protein transport"/>
    <property type="evidence" value="ECO:0007669"/>
    <property type="project" value="UniProtKB-KW"/>
</dbReference>
<keyword evidence="8" id="KW-0811">Translocation</keyword>
<keyword evidence="7" id="KW-0653">Protein transport</keyword>
<dbReference type="InterPro" id="IPR016024">
    <property type="entry name" value="ARM-type_fold"/>
</dbReference>
<dbReference type="OrthoDB" id="448649at2759"/>
<feature type="chain" id="PRO_5040249502" description="Nucleotide exchange factor SIL1" evidence="10">
    <location>
        <begin position="20"/>
        <end position="411"/>
    </location>
</feature>
<evidence type="ECO:0000256" key="8">
    <source>
        <dbReference type="ARBA" id="ARBA00023010"/>
    </source>
</evidence>
<keyword evidence="12" id="KW-1185">Reference proteome</keyword>
<evidence type="ECO:0000313" key="11">
    <source>
        <dbReference type="EMBL" id="CAG9760919.1"/>
    </source>
</evidence>
<dbReference type="Gene3D" id="1.25.10.10">
    <property type="entry name" value="Leucine-rich Repeat Variant"/>
    <property type="match status" value="1"/>
</dbReference>
<dbReference type="GO" id="GO:0005788">
    <property type="term" value="C:endoplasmic reticulum lumen"/>
    <property type="evidence" value="ECO:0007669"/>
    <property type="project" value="UniProtKB-SubCell"/>
</dbReference>
<evidence type="ECO:0000256" key="6">
    <source>
        <dbReference type="ARBA" id="ARBA00022824"/>
    </source>
</evidence>
<comment type="subcellular location">
    <subcellularLocation>
        <location evidence="1">Endoplasmic reticulum lumen</location>
    </subcellularLocation>
</comment>
<keyword evidence="9" id="KW-0325">Glycoprotein</keyword>
<keyword evidence="6" id="KW-0256">Endoplasmic reticulum</keyword>